<dbReference type="InterPro" id="IPR004101">
    <property type="entry name" value="Mur_ligase_C"/>
</dbReference>
<keyword evidence="8 10" id="KW-0131">Cell cycle</keyword>
<dbReference type="InterPro" id="IPR000713">
    <property type="entry name" value="Mur_ligase_N"/>
</dbReference>
<comment type="catalytic activity">
    <reaction evidence="10 11">
        <text>D-alanyl-D-alanine + UDP-N-acetyl-alpha-D-muramoyl-L-alanyl-gamma-D-glutamyl-meso-2,6-diaminopimelate + ATP = UDP-N-acetyl-alpha-D-muramoyl-L-alanyl-gamma-D-glutamyl-meso-2,6-diaminopimeloyl-D-alanyl-D-alanine + ADP + phosphate + H(+)</text>
        <dbReference type="Rhea" id="RHEA:28374"/>
        <dbReference type="ChEBI" id="CHEBI:15378"/>
        <dbReference type="ChEBI" id="CHEBI:30616"/>
        <dbReference type="ChEBI" id="CHEBI:43474"/>
        <dbReference type="ChEBI" id="CHEBI:57822"/>
        <dbReference type="ChEBI" id="CHEBI:61386"/>
        <dbReference type="ChEBI" id="CHEBI:83905"/>
        <dbReference type="ChEBI" id="CHEBI:456216"/>
        <dbReference type="EC" id="6.3.2.10"/>
    </reaction>
</comment>
<evidence type="ECO:0000256" key="2">
    <source>
        <dbReference type="ARBA" id="ARBA00022598"/>
    </source>
</evidence>
<dbReference type="GO" id="GO:0008766">
    <property type="term" value="F:UDP-N-acetylmuramoylalanyl-D-glutamyl-2,6-diaminopimelate-D-alanyl-D-alanine ligase activity"/>
    <property type="evidence" value="ECO:0007669"/>
    <property type="project" value="RHEA"/>
</dbReference>
<dbReference type="FunCoup" id="A0A517SG12">
    <property type="interactions" value="395"/>
</dbReference>
<dbReference type="Pfam" id="PF01225">
    <property type="entry name" value="Mur_ligase"/>
    <property type="match status" value="1"/>
</dbReference>
<proteinExistence type="inferred from homology"/>
<dbReference type="RefSeq" id="WP_145030809.1">
    <property type="nucleotide sequence ID" value="NZ_CP036271.1"/>
</dbReference>
<dbReference type="AlphaFoldDB" id="A0A517SG12"/>
<evidence type="ECO:0000256" key="7">
    <source>
        <dbReference type="ARBA" id="ARBA00022984"/>
    </source>
</evidence>
<dbReference type="PANTHER" id="PTHR43024:SF1">
    <property type="entry name" value="UDP-N-ACETYLMURAMOYL-TRIPEPTIDE--D-ALANYL-D-ALANINE LIGASE"/>
    <property type="match status" value="1"/>
</dbReference>
<dbReference type="GO" id="GO:0051301">
    <property type="term" value="P:cell division"/>
    <property type="evidence" value="ECO:0007669"/>
    <property type="project" value="UniProtKB-KW"/>
</dbReference>
<evidence type="ECO:0000313" key="16">
    <source>
        <dbReference type="Proteomes" id="UP000315700"/>
    </source>
</evidence>
<accession>A0A517SG12</accession>
<dbReference type="UniPathway" id="UPA00219"/>
<keyword evidence="7 10" id="KW-0573">Peptidoglycan synthesis</keyword>
<dbReference type="Proteomes" id="UP000315700">
    <property type="component" value="Chromosome"/>
</dbReference>
<comment type="similarity">
    <text evidence="10">Belongs to the MurCDEF family. MurF subfamily.</text>
</comment>
<dbReference type="SUPFAM" id="SSF53244">
    <property type="entry name" value="MurD-like peptide ligases, peptide-binding domain"/>
    <property type="match status" value="1"/>
</dbReference>
<dbReference type="InParanoid" id="A0A517SG12"/>
<dbReference type="SUPFAM" id="SSF53623">
    <property type="entry name" value="MurD-like peptide ligases, catalytic domain"/>
    <property type="match status" value="1"/>
</dbReference>
<gene>
    <name evidence="10 15" type="primary">murF</name>
    <name evidence="15" type="ORF">Pan44_30480</name>
</gene>
<dbReference type="PANTHER" id="PTHR43024">
    <property type="entry name" value="UDP-N-ACETYLMURAMOYL-TRIPEPTIDE--D-ALANYL-D-ALANINE LIGASE"/>
    <property type="match status" value="1"/>
</dbReference>
<dbReference type="HAMAP" id="MF_02019">
    <property type="entry name" value="MurF"/>
    <property type="match status" value="1"/>
</dbReference>
<dbReference type="Pfam" id="PF02875">
    <property type="entry name" value="Mur_ligase_C"/>
    <property type="match status" value="1"/>
</dbReference>
<evidence type="ECO:0000259" key="14">
    <source>
        <dbReference type="Pfam" id="PF08245"/>
    </source>
</evidence>
<evidence type="ECO:0000256" key="4">
    <source>
        <dbReference type="ARBA" id="ARBA00022741"/>
    </source>
</evidence>
<dbReference type="InterPro" id="IPR035911">
    <property type="entry name" value="MurE/MurF_N"/>
</dbReference>
<dbReference type="OrthoDB" id="9801978at2"/>
<evidence type="ECO:0000256" key="1">
    <source>
        <dbReference type="ARBA" id="ARBA00022490"/>
    </source>
</evidence>
<dbReference type="InterPro" id="IPR051046">
    <property type="entry name" value="MurCDEF_CellWall_CoF430Synth"/>
</dbReference>
<feature type="binding site" evidence="10">
    <location>
        <begin position="112"/>
        <end position="118"/>
    </location>
    <ligand>
        <name>ATP</name>
        <dbReference type="ChEBI" id="CHEBI:30616"/>
    </ligand>
</feature>
<dbReference type="InterPro" id="IPR036615">
    <property type="entry name" value="Mur_ligase_C_dom_sf"/>
</dbReference>
<dbReference type="GO" id="GO:0008360">
    <property type="term" value="P:regulation of cell shape"/>
    <property type="evidence" value="ECO:0007669"/>
    <property type="project" value="UniProtKB-KW"/>
</dbReference>
<dbReference type="EMBL" id="CP036271">
    <property type="protein sequence ID" value="QDT55007.1"/>
    <property type="molecule type" value="Genomic_DNA"/>
</dbReference>
<dbReference type="NCBIfam" id="TIGR01143">
    <property type="entry name" value="murF"/>
    <property type="match status" value="1"/>
</dbReference>
<dbReference type="Pfam" id="PF08245">
    <property type="entry name" value="Mur_ligase_M"/>
    <property type="match status" value="1"/>
</dbReference>
<comment type="subcellular location">
    <subcellularLocation>
        <location evidence="10 11">Cytoplasm</location>
    </subcellularLocation>
</comment>
<evidence type="ECO:0000256" key="10">
    <source>
        <dbReference type="HAMAP-Rule" id="MF_02019"/>
    </source>
</evidence>
<keyword evidence="3 10" id="KW-0132">Cell division</keyword>
<comment type="function">
    <text evidence="10 11">Involved in cell wall formation. Catalyzes the final step in the synthesis of UDP-N-acetylmuramoyl-pentapeptide, the precursor of murein.</text>
</comment>
<protein>
    <recommendedName>
        <fullName evidence="10 11">UDP-N-acetylmuramoyl-tripeptide--D-alanyl-D-alanine ligase</fullName>
        <ecNumber evidence="10 11">6.3.2.10</ecNumber>
    </recommendedName>
    <alternativeName>
        <fullName evidence="10">D-alanyl-D-alanine-adding enzyme</fullName>
    </alternativeName>
</protein>
<dbReference type="GO" id="GO:0071555">
    <property type="term" value="P:cell wall organization"/>
    <property type="evidence" value="ECO:0007669"/>
    <property type="project" value="UniProtKB-KW"/>
</dbReference>
<evidence type="ECO:0000256" key="5">
    <source>
        <dbReference type="ARBA" id="ARBA00022840"/>
    </source>
</evidence>
<feature type="domain" description="Mur ligase N-terminal catalytic" evidence="12">
    <location>
        <begin position="30"/>
        <end position="99"/>
    </location>
</feature>
<keyword evidence="9 10" id="KW-0961">Cell wall biogenesis/degradation</keyword>
<evidence type="ECO:0000259" key="13">
    <source>
        <dbReference type="Pfam" id="PF02875"/>
    </source>
</evidence>
<keyword evidence="2 10" id="KW-0436">Ligase</keyword>
<reference evidence="15 16" key="1">
    <citation type="submission" date="2019-02" db="EMBL/GenBank/DDBJ databases">
        <title>Deep-cultivation of Planctomycetes and their phenomic and genomic characterization uncovers novel biology.</title>
        <authorList>
            <person name="Wiegand S."/>
            <person name="Jogler M."/>
            <person name="Boedeker C."/>
            <person name="Pinto D."/>
            <person name="Vollmers J."/>
            <person name="Rivas-Marin E."/>
            <person name="Kohn T."/>
            <person name="Peeters S.H."/>
            <person name="Heuer A."/>
            <person name="Rast P."/>
            <person name="Oberbeckmann S."/>
            <person name="Bunk B."/>
            <person name="Jeske O."/>
            <person name="Meyerdierks A."/>
            <person name="Storesund J.E."/>
            <person name="Kallscheuer N."/>
            <person name="Luecker S."/>
            <person name="Lage O.M."/>
            <person name="Pohl T."/>
            <person name="Merkel B.J."/>
            <person name="Hornburger P."/>
            <person name="Mueller R.-W."/>
            <person name="Bruemmer F."/>
            <person name="Labrenz M."/>
            <person name="Spormann A.M."/>
            <person name="Op den Camp H."/>
            <person name="Overmann J."/>
            <person name="Amann R."/>
            <person name="Jetten M.S.M."/>
            <person name="Mascher T."/>
            <person name="Medema M.H."/>
            <person name="Devos D.P."/>
            <person name="Kaster A.-K."/>
            <person name="Ovreas L."/>
            <person name="Rohde M."/>
            <person name="Galperin M.Y."/>
            <person name="Jogler C."/>
        </authorList>
    </citation>
    <scope>NUCLEOTIDE SEQUENCE [LARGE SCALE GENOMIC DNA]</scope>
    <source>
        <strain evidence="15 16">Pan44</strain>
    </source>
</reference>
<dbReference type="Gene3D" id="3.40.1390.10">
    <property type="entry name" value="MurE/MurF, N-terminal domain"/>
    <property type="match status" value="1"/>
</dbReference>
<organism evidence="15 16">
    <name type="scientific">Caulifigura coniformis</name>
    <dbReference type="NCBI Taxonomy" id="2527983"/>
    <lineage>
        <taxon>Bacteria</taxon>
        <taxon>Pseudomonadati</taxon>
        <taxon>Planctomycetota</taxon>
        <taxon>Planctomycetia</taxon>
        <taxon>Planctomycetales</taxon>
        <taxon>Planctomycetaceae</taxon>
        <taxon>Caulifigura</taxon>
    </lineage>
</organism>
<evidence type="ECO:0000256" key="8">
    <source>
        <dbReference type="ARBA" id="ARBA00023306"/>
    </source>
</evidence>
<dbReference type="GO" id="GO:0009252">
    <property type="term" value="P:peptidoglycan biosynthetic process"/>
    <property type="evidence" value="ECO:0007669"/>
    <property type="project" value="UniProtKB-UniRule"/>
</dbReference>
<dbReference type="EC" id="6.3.2.10" evidence="10 11"/>
<evidence type="ECO:0000313" key="15">
    <source>
        <dbReference type="EMBL" id="QDT55007.1"/>
    </source>
</evidence>
<dbReference type="KEGG" id="ccos:Pan44_30480"/>
<dbReference type="GO" id="GO:0047480">
    <property type="term" value="F:UDP-N-acetylmuramoyl-tripeptide-D-alanyl-D-alanine ligase activity"/>
    <property type="evidence" value="ECO:0007669"/>
    <property type="project" value="UniProtKB-UniRule"/>
</dbReference>
<comment type="pathway">
    <text evidence="10 11">Cell wall biogenesis; peptidoglycan biosynthesis.</text>
</comment>
<evidence type="ECO:0000256" key="11">
    <source>
        <dbReference type="RuleBase" id="RU004136"/>
    </source>
</evidence>
<dbReference type="InterPro" id="IPR036565">
    <property type="entry name" value="Mur-like_cat_sf"/>
</dbReference>
<keyword evidence="6 10" id="KW-0133">Cell shape</keyword>
<keyword evidence="4 10" id="KW-0547">Nucleotide-binding</keyword>
<dbReference type="Gene3D" id="3.40.1190.10">
    <property type="entry name" value="Mur-like, catalytic domain"/>
    <property type="match status" value="1"/>
</dbReference>
<dbReference type="InterPro" id="IPR013221">
    <property type="entry name" value="Mur_ligase_cen"/>
</dbReference>
<evidence type="ECO:0000259" key="12">
    <source>
        <dbReference type="Pfam" id="PF01225"/>
    </source>
</evidence>
<name>A0A517SG12_9PLAN</name>
<dbReference type="SUPFAM" id="SSF63418">
    <property type="entry name" value="MurE/MurF N-terminal domain"/>
    <property type="match status" value="1"/>
</dbReference>
<dbReference type="GO" id="GO:0005524">
    <property type="term" value="F:ATP binding"/>
    <property type="evidence" value="ECO:0007669"/>
    <property type="project" value="UniProtKB-UniRule"/>
</dbReference>
<dbReference type="InterPro" id="IPR005863">
    <property type="entry name" value="UDP-N-AcMur_synth"/>
</dbReference>
<dbReference type="GO" id="GO:0005737">
    <property type="term" value="C:cytoplasm"/>
    <property type="evidence" value="ECO:0007669"/>
    <property type="project" value="UniProtKB-SubCell"/>
</dbReference>
<sequence length="466" mass="49537">MPVATFHDLIVAAGGRPSGEVRPGDLIGKVRTDSRLVSPGDLFWALPGTAMNGHDFVGEAFRRGAACCVVEDDRAPFEGYPRIVVNDSLTALAKFAHAHRRACDAMVIAVTGSVGKTTTRNMLHSVLSARFSGSQSPANFNNHVGVPLSLLEISPQHEFAVIEMGASGVGEIADLARIAAPEAAIMTSVAPSHLEKFGSLDAIEQAKGELVEAIPHDGFVVLNGDDARVRSMSARANCRVILVGEGTHNDLRPERVHALNDLLLITVSGVEFQLPAIGRHHVLAALACIAVAREIGLSDAEIDRGLKQFQPVGGRSRKLDVGPWTIIDDTYNASPASMAAACESLRNWQTAGRKWLVLGDMLELGADSAAFHRQLGDLAARSQIDGVIATGEFAGDVISAARAAGMQGGQLAICRDLSTVLLHLDCWLAPGDVALVKGSRGMRMEQVIEQLKSRAEETPLQRRLAA</sequence>
<evidence type="ECO:0000256" key="6">
    <source>
        <dbReference type="ARBA" id="ARBA00022960"/>
    </source>
</evidence>
<keyword evidence="16" id="KW-1185">Reference proteome</keyword>
<keyword evidence="5 10" id="KW-0067">ATP-binding</keyword>
<feature type="domain" description="Mur ligase central" evidence="14">
    <location>
        <begin position="110"/>
        <end position="292"/>
    </location>
</feature>
<dbReference type="Gene3D" id="3.90.190.20">
    <property type="entry name" value="Mur ligase, C-terminal domain"/>
    <property type="match status" value="1"/>
</dbReference>
<feature type="domain" description="Mur ligase C-terminal" evidence="13">
    <location>
        <begin position="319"/>
        <end position="440"/>
    </location>
</feature>
<evidence type="ECO:0000256" key="3">
    <source>
        <dbReference type="ARBA" id="ARBA00022618"/>
    </source>
</evidence>
<keyword evidence="1 10" id="KW-0963">Cytoplasm</keyword>
<evidence type="ECO:0000256" key="9">
    <source>
        <dbReference type="ARBA" id="ARBA00023316"/>
    </source>
</evidence>